<gene>
    <name evidence="1" type="ORF">D5281_15585</name>
</gene>
<keyword evidence="2" id="KW-1185">Reference proteome</keyword>
<dbReference type="RefSeq" id="WP_160561008.1">
    <property type="nucleotide sequence ID" value="NZ_QZDT01000027.1"/>
</dbReference>
<proteinExistence type="predicted"/>
<accession>A0A9X5GT98</accession>
<name>A0A9X5GT98_9FIRM</name>
<reference evidence="1" key="1">
    <citation type="submission" date="2018-09" db="EMBL/GenBank/DDBJ databases">
        <title>Murine metabolic-syndrome-specific gut microbial biobank.</title>
        <authorList>
            <person name="Liu C."/>
        </authorList>
    </citation>
    <scope>NUCLEOTIDE SEQUENCE</scope>
    <source>
        <strain evidence="1">D42-62</strain>
    </source>
</reference>
<comment type="caution">
    <text evidence="1">The sequence shown here is derived from an EMBL/GenBank/DDBJ whole genome shotgun (WGS) entry which is preliminary data.</text>
</comment>
<dbReference type="Proteomes" id="UP001154420">
    <property type="component" value="Unassembled WGS sequence"/>
</dbReference>
<protein>
    <submittedName>
        <fullName evidence="1">Uncharacterized protein</fullName>
    </submittedName>
</protein>
<evidence type="ECO:0000313" key="2">
    <source>
        <dbReference type="Proteomes" id="UP001154420"/>
    </source>
</evidence>
<organism evidence="1 2">
    <name type="scientific">Parablautia muri</name>
    <dbReference type="NCBI Taxonomy" id="2320879"/>
    <lineage>
        <taxon>Bacteria</taxon>
        <taxon>Bacillati</taxon>
        <taxon>Bacillota</taxon>
        <taxon>Clostridia</taxon>
        <taxon>Lachnospirales</taxon>
        <taxon>Lachnospiraceae</taxon>
        <taxon>Parablautia</taxon>
    </lineage>
</organism>
<dbReference type="EMBL" id="QZDT01000027">
    <property type="protein sequence ID" value="NBJ93969.1"/>
    <property type="molecule type" value="Genomic_DNA"/>
</dbReference>
<sequence length="65" mass="7766">MEVLETTEKEMMQKNVEEFARLQRYMRLSDKNSEAYAEMKDRYIDLKVILTASGINLTEFDKIKE</sequence>
<evidence type="ECO:0000313" key="1">
    <source>
        <dbReference type="EMBL" id="NBJ93969.1"/>
    </source>
</evidence>
<dbReference type="OrthoDB" id="2058167at2"/>
<dbReference type="AlphaFoldDB" id="A0A9X5GT98"/>